<keyword evidence="4" id="KW-1185">Reference proteome</keyword>
<comment type="similarity">
    <text evidence="1">Belongs to the UPF0213 family.</text>
</comment>
<dbReference type="InterPro" id="IPR035901">
    <property type="entry name" value="GIY-YIG_endonuc_sf"/>
</dbReference>
<keyword evidence="3" id="KW-0255">Endonuclease</keyword>
<dbReference type="Pfam" id="PF01541">
    <property type="entry name" value="GIY-YIG"/>
    <property type="match status" value="1"/>
</dbReference>
<accession>A0ABR6NK92</accession>
<proteinExistence type="inferred from homology"/>
<dbReference type="EMBL" id="JACHKA010000001">
    <property type="protein sequence ID" value="MBB5987703.1"/>
    <property type="molecule type" value="Genomic_DNA"/>
</dbReference>
<evidence type="ECO:0000313" key="3">
    <source>
        <dbReference type="EMBL" id="MBB5987703.1"/>
    </source>
</evidence>
<protein>
    <submittedName>
        <fullName evidence="3">Endonuclease</fullName>
    </submittedName>
</protein>
<dbReference type="SUPFAM" id="SSF82771">
    <property type="entry name" value="GIY-YIG endonuclease"/>
    <property type="match status" value="1"/>
</dbReference>
<dbReference type="PANTHER" id="PTHR34477">
    <property type="entry name" value="UPF0213 PROTEIN YHBQ"/>
    <property type="match status" value="1"/>
</dbReference>
<keyword evidence="3" id="KW-0540">Nuclease</keyword>
<dbReference type="PANTHER" id="PTHR34477:SF5">
    <property type="entry name" value="BSL5627 PROTEIN"/>
    <property type="match status" value="1"/>
</dbReference>
<dbReference type="GO" id="GO:0004519">
    <property type="term" value="F:endonuclease activity"/>
    <property type="evidence" value="ECO:0007669"/>
    <property type="project" value="UniProtKB-KW"/>
</dbReference>
<reference evidence="3 4" key="1">
    <citation type="submission" date="2020-08" db="EMBL/GenBank/DDBJ databases">
        <title>Exploring microbial biodiversity for novel pathways involved in the catabolism of aromatic compounds derived from lignin.</title>
        <authorList>
            <person name="Elkins J."/>
        </authorList>
    </citation>
    <scope>NUCLEOTIDE SEQUENCE [LARGE SCALE GENOMIC DNA]</scope>
    <source>
        <strain evidence="3 4">B1D3A</strain>
    </source>
</reference>
<dbReference type="CDD" id="cd10448">
    <property type="entry name" value="GIY-YIG_unchar_3"/>
    <property type="match status" value="1"/>
</dbReference>
<dbReference type="PROSITE" id="PS50164">
    <property type="entry name" value="GIY_YIG"/>
    <property type="match status" value="1"/>
</dbReference>
<feature type="domain" description="GIY-YIG" evidence="2">
    <location>
        <begin position="19"/>
        <end position="95"/>
    </location>
</feature>
<evidence type="ECO:0000313" key="4">
    <source>
        <dbReference type="Proteomes" id="UP001138540"/>
    </source>
</evidence>
<name>A0ABR6NK92_9SPHN</name>
<evidence type="ECO:0000256" key="1">
    <source>
        <dbReference type="ARBA" id="ARBA00007435"/>
    </source>
</evidence>
<dbReference type="RefSeq" id="WP_184156311.1">
    <property type="nucleotide sequence ID" value="NZ_JACHKA010000001.1"/>
</dbReference>
<organism evidence="3 4">
    <name type="scientific">Sphingobium lignivorans</name>
    <dbReference type="NCBI Taxonomy" id="2735886"/>
    <lineage>
        <taxon>Bacteria</taxon>
        <taxon>Pseudomonadati</taxon>
        <taxon>Pseudomonadota</taxon>
        <taxon>Alphaproteobacteria</taxon>
        <taxon>Sphingomonadales</taxon>
        <taxon>Sphingomonadaceae</taxon>
        <taxon>Sphingobium</taxon>
    </lineage>
</organism>
<evidence type="ECO:0000259" key="2">
    <source>
        <dbReference type="PROSITE" id="PS50164"/>
    </source>
</evidence>
<gene>
    <name evidence="3" type="ORF">HNP60_003677</name>
</gene>
<comment type="caution">
    <text evidence="3">The sequence shown here is derived from an EMBL/GenBank/DDBJ whole genome shotgun (WGS) entry which is preliminary data.</text>
</comment>
<keyword evidence="3" id="KW-0378">Hydrolase</keyword>
<dbReference type="Gene3D" id="3.40.1440.10">
    <property type="entry name" value="GIY-YIG endonuclease"/>
    <property type="match status" value="1"/>
</dbReference>
<sequence length="121" mass="14269">MLNLFQHPWRGSDFPMQRRNPCTYILASQKRGTLYVGVTSELPARIWQHRSGEVPGFTSRYRVYRLVHAEFFGDMESAITREKQLKRWHRAWKINLIEESNPDWTDFAVTWGLAAPLHRGP</sequence>
<dbReference type="InterPro" id="IPR000305">
    <property type="entry name" value="GIY-YIG_endonuc"/>
</dbReference>
<dbReference type="InterPro" id="IPR050190">
    <property type="entry name" value="UPF0213_domain"/>
</dbReference>
<dbReference type="Proteomes" id="UP001138540">
    <property type="component" value="Unassembled WGS sequence"/>
</dbReference>